<keyword evidence="2" id="KW-1185">Reference proteome</keyword>
<dbReference type="EMBL" id="UYYB01109526">
    <property type="protein sequence ID" value="VDM80681.1"/>
    <property type="molecule type" value="Genomic_DNA"/>
</dbReference>
<dbReference type="AlphaFoldDB" id="A0A3P7J620"/>
<evidence type="ECO:0000313" key="1">
    <source>
        <dbReference type="EMBL" id="VDM80681.1"/>
    </source>
</evidence>
<proteinExistence type="predicted"/>
<accession>A0A3P7J620</accession>
<dbReference type="Proteomes" id="UP000270094">
    <property type="component" value="Unassembled WGS sequence"/>
</dbReference>
<reference evidence="1 2" key="1">
    <citation type="submission" date="2018-11" db="EMBL/GenBank/DDBJ databases">
        <authorList>
            <consortium name="Pathogen Informatics"/>
        </authorList>
    </citation>
    <scope>NUCLEOTIDE SEQUENCE [LARGE SCALE GENOMIC DNA]</scope>
</reference>
<sequence length="148" mass="15813">MLSPVSQVPLLWNRTMKTVRFAPMAANMVAASSQADAIATMVSLDQRAASVAEARTVVMVPVETTSLSPVLVSQDGVESFVSAILSTVLAINPVKMAVYARMEACVRISLANVLRVSLAPLATSNYPASVRMKEFVETVVCVRTPTQN</sequence>
<evidence type="ECO:0000313" key="2">
    <source>
        <dbReference type="Proteomes" id="UP000270094"/>
    </source>
</evidence>
<protein>
    <submittedName>
        <fullName evidence="1">Uncharacterized protein</fullName>
    </submittedName>
</protein>
<organism evidence="1 2">
    <name type="scientific">Strongylus vulgaris</name>
    <name type="common">Blood worm</name>
    <dbReference type="NCBI Taxonomy" id="40348"/>
    <lineage>
        <taxon>Eukaryota</taxon>
        <taxon>Metazoa</taxon>
        <taxon>Ecdysozoa</taxon>
        <taxon>Nematoda</taxon>
        <taxon>Chromadorea</taxon>
        <taxon>Rhabditida</taxon>
        <taxon>Rhabditina</taxon>
        <taxon>Rhabditomorpha</taxon>
        <taxon>Strongyloidea</taxon>
        <taxon>Strongylidae</taxon>
        <taxon>Strongylus</taxon>
    </lineage>
</organism>
<gene>
    <name evidence="1" type="ORF">SVUK_LOCUS15679</name>
</gene>
<name>A0A3P7J620_STRVU</name>